<dbReference type="CDD" id="cd04301">
    <property type="entry name" value="NAT_SF"/>
    <property type="match status" value="1"/>
</dbReference>
<evidence type="ECO:0000313" key="3">
    <source>
        <dbReference type="Proteomes" id="UP001208938"/>
    </source>
</evidence>
<sequence>MDLEREEPADWWEVEALYDLCFAPGRTALSSYRLRDDVPPVAELCLALWDETEALAGVIRYWPVRVGGAAALLLGPVAIHPTRQGEGLAGLLIRESLRRARRLGWERVMLVGDAPYYQRFGFTRLPGVLMPPPTNPDRVLGLELAEGAWHGITGAVTRWEIGQSDDRLRT</sequence>
<dbReference type="EMBL" id="JAPDFL010000001">
    <property type="protein sequence ID" value="MCW1931950.1"/>
    <property type="molecule type" value="Genomic_DNA"/>
</dbReference>
<proteinExistence type="predicted"/>
<dbReference type="Proteomes" id="UP001208938">
    <property type="component" value="Unassembled WGS sequence"/>
</dbReference>
<dbReference type="Gene3D" id="3.40.630.30">
    <property type="match status" value="1"/>
</dbReference>
<evidence type="ECO:0000313" key="2">
    <source>
        <dbReference type="EMBL" id="MCW1931950.1"/>
    </source>
</evidence>
<dbReference type="InterPro" id="IPR016181">
    <property type="entry name" value="Acyl_CoA_acyltransferase"/>
</dbReference>
<accession>A0ABT3GWT0</accession>
<dbReference type="SUPFAM" id="SSF55729">
    <property type="entry name" value="Acyl-CoA N-acyltransferases (Nat)"/>
    <property type="match status" value="1"/>
</dbReference>
<keyword evidence="3" id="KW-1185">Reference proteome</keyword>
<name>A0ABT3GWT0_9RHOB</name>
<evidence type="ECO:0000259" key="1">
    <source>
        <dbReference type="PROSITE" id="PS51186"/>
    </source>
</evidence>
<comment type="caution">
    <text evidence="2">The sequence shown here is derived from an EMBL/GenBank/DDBJ whole genome shotgun (WGS) entry which is preliminary data.</text>
</comment>
<dbReference type="InterPro" id="IPR000182">
    <property type="entry name" value="GNAT_dom"/>
</dbReference>
<gene>
    <name evidence="2" type="ORF">OKW52_06650</name>
</gene>
<dbReference type="RefSeq" id="WP_264505025.1">
    <property type="nucleotide sequence ID" value="NZ_JAPDFL010000001.1"/>
</dbReference>
<dbReference type="PROSITE" id="PS51186">
    <property type="entry name" value="GNAT"/>
    <property type="match status" value="1"/>
</dbReference>
<organism evidence="2 3">
    <name type="scientific">Pararhodobacter zhoushanensis</name>
    <dbReference type="NCBI Taxonomy" id="2479545"/>
    <lineage>
        <taxon>Bacteria</taxon>
        <taxon>Pseudomonadati</taxon>
        <taxon>Pseudomonadota</taxon>
        <taxon>Alphaproteobacteria</taxon>
        <taxon>Rhodobacterales</taxon>
        <taxon>Paracoccaceae</taxon>
        <taxon>Pararhodobacter</taxon>
    </lineage>
</organism>
<feature type="domain" description="N-acetyltransferase" evidence="1">
    <location>
        <begin position="1"/>
        <end position="145"/>
    </location>
</feature>
<dbReference type="Pfam" id="PF00583">
    <property type="entry name" value="Acetyltransf_1"/>
    <property type="match status" value="1"/>
</dbReference>
<protein>
    <submittedName>
        <fullName evidence="2">N-acetyltransferase</fullName>
    </submittedName>
</protein>
<reference evidence="2 3" key="1">
    <citation type="submission" date="2022-10" db="EMBL/GenBank/DDBJ databases">
        <title>Pararhodobacter sp. nov., isolated from marine algae.</title>
        <authorList>
            <person name="Choi B.J."/>
            <person name="Kim J.M."/>
            <person name="Lee J.K."/>
            <person name="Choi D.G."/>
            <person name="Jeon C.O."/>
        </authorList>
    </citation>
    <scope>NUCLEOTIDE SEQUENCE [LARGE SCALE GENOMIC DNA]</scope>
    <source>
        <strain evidence="2 3">ZQ420</strain>
    </source>
</reference>